<proteinExistence type="predicted"/>
<comment type="caution">
    <text evidence="2">The sequence shown here is derived from an EMBL/GenBank/DDBJ whole genome shotgun (WGS) entry which is preliminary data.</text>
</comment>
<evidence type="ECO:0000256" key="1">
    <source>
        <dbReference type="SAM" id="MobiDB-lite"/>
    </source>
</evidence>
<dbReference type="EMBL" id="JBHRWW010000002">
    <property type="protein sequence ID" value="MFC3687437.1"/>
    <property type="molecule type" value="Genomic_DNA"/>
</dbReference>
<gene>
    <name evidence="2" type="ORF">ACFOLH_03690</name>
</gene>
<evidence type="ECO:0008006" key="4">
    <source>
        <dbReference type="Google" id="ProtNLM"/>
    </source>
</evidence>
<sequence length="252" mass="26457">MVYGVAPVGEERAGYGYRGLVVRAGAQAVLERARALGFTGWVGPQEGPDVVVVAAGTGLFVADGGRDLEDVGAEMARLGPTLLVTVVRDRLLALVLLREVGDVEDGGDGVEALRYLSEPSVLDPDDDDQPRGEHHAGAMARAFGVPGVAGELRDVLAEALDPEHYIESERLGRVLALLGLPGWLVSSWTLPRPMSVGPARLTRLRAGKTGPAGVVAGWAAARSRRARQVVSRRPDGPRPDGLGAGPGDDVLW</sequence>
<reference evidence="3" key="1">
    <citation type="journal article" date="2019" name="Int. J. Syst. Evol. Microbiol.">
        <title>The Global Catalogue of Microorganisms (GCM) 10K type strain sequencing project: providing services to taxonomists for standard genome sequencing and annotation.</title>
        <authorList>
            <consortium name="The Broad Institute Genomics Platform"/>
            <consortium name="The Broad Institute Genome Sequencing Center for Infectious Disease"/>
            <person name="Wu L."/>
            <person name="Ma J."/>
        </authorList>
    </citation>
    <scope>NUCLEOTIDE SEQUENCE [LARGE SCALE GENOMIC DNA]</scope>
    <source>
        <strain evidence="3">NCAIM B.02333</strain>
    </source>
</reference>
<accession>A0ABV7WD89</accession>
<feature type="region of interest" description="Disordered" evidence="1">
    <location>
        <begin position="225"/>
        <end position="252"/>
    </location>
</feature>
<protein>
    <recommendedName>
        <fullName evidence="4">PucR family transcriptional regulator</fullName>
    </recommendedName>
</protein>
<evidence type="ECO:0000313" key="3">
    <source>
        <dbReference type="Proteomes" id="UP001595685"/>
    </source>
</evidence>
<dbReference type="Proteomes" id="UP001595685">
    <property type="component" value="Unassembled WGS sequence"/>
</dbReference>
<keyword evidence="3" id="KW-1185">Reference proteome</keyword>
<organism evidence="2 3">
    <name type="scientific">Aquipuribacter hungaricus</name>
    <dbReference type="NCBI Taxonomy" id="545624"/>
    <lineage>
        <taxon>Bacteria</taxon>
        <taxon>Bacillati</taxon>
        <taxon>Actinomycetota</taxon>
        <taxon>Actinomycetes</taxon>
        <taxon>Micrococcales</taxon>
        <taxon>Intrasporangiaceae</taxon>
        <taxon>Aquipuribacter</taxon>
    </lineage>
</organism>
<name>A0ABV7WD89_9MICO</name>
<evidence type="ECO:0000313" key="2">
    <source>
        <dbReference type="EMBL" id="MFC3687437.1"/>
    </source>
</evidence>
<dbReference type="RefSeq" id="WP_340290143.1">
    <property type="nucleotide sequence ID" value="NZ_JBBEOI010000015.1"/>
</dbReference>